<feature type="domain" description="Methyltransferase type 11" evidence="2">
    <location>
        <begin position="66"/>
        <end position="163"/>
    </location>
</feature>
<dbReference type="EMBL" id="AP026709">
    <property type="protein sequence ID" value="BDQ38898.1"/>
    <property type="molecule type" value="Genomic_DNA"/>
</dbReference>
<organism evidence="3 4">
    <name type="scientific">Pseudodesulfovibrio nedwellii</name>
    <dbReference type="NCBI Taxonomy" id="2973072"/>
    <lineage>
        <taxon>Bacteria</taxon>
        <taxon>Pseudomonadati</taxon>
        <taxon>Thermodesulfobacteriota</taxon>
        <taxon>Desulfovibrionia</taxon>
        <taxon>Desulfovibrionales</taxon>
        <taxon>Desulfovibrionaceae</taxon>
    </lineage>
</organism>
<dbReference type="InterPro" id="IPR013216">
    <property type="entry name" value="Methyltransf_11"/>
</dbReference>
<evidence type="ECO:0000313" key="4">
    <source>
        <dbReference type="Proteomes" id="UP001317742"/>
    </source>
</evidence>
<keyword evidence="4" id="KW-1185">Reference proteome</keyword>
<feature type="region of interest" description="Disordered" evidence="1">
    <location>
        <begin position="304"/>
        <end position="325"/>
    </location>
</feature>
<proteinExistence type="predicted"/>
<feature type="compositionally biased region" description="Polar residues" evidence="1">
    <location>
        <begin position="307"/>
        <end position="316"/>
    </location>
</feature>
<evidence type="ECO:0000259" key="2">
    <source>
        <dbReference type="Pfam" id="PF08241"/>
    </source>
</evidence>
<dbReference type="Proteomes" id="UP001317742">
    <property type="component" value="Chromosome"/>
</dbReference>
<dbReference type="RefSeq" id="WP_281761384.1">
    <property type="nucleotide sequence ID" value="NZ_AP026709.1"/>
</dbReference>
<sequence length="365" mass="40879">MYLKELQENWNTFGEEDAMWSIYSTPEKKHNQWDERDFFRTGIQCITHLSTWMENNGLPKRRLTALDFGCGVGRLTQALCAHFDCCVGVDIAPSMIKQAKQLNKHGKHCVYRLNETDDLRVFPDESYDLIYTEHVLQHIHPQVALRYIAEFIRILRPEGLACFHCPSASATHAYPAEGIACSLDSTVNKIAMEHMGLVSIPVRVTNTGNHPIGVNKTTNAPARIWHHWANQNTGEMIQMHGYTNVPATLIEPGKSLEFEYKAASPPTPDTYELVLNPTNYFNIPLTDSINDLITLSVEVTPQPVKKSASQTGISSTKRPRSESHAIPIEAVTRVVELAGGRIVNVESSQVSPGSVVKTFYYATRS</sequence>
<dbReference type="InterPro" id="IPR029063">
    <property type="entry name" value="SAM-dependent_MTases_sf"/>
</dbReference>
<evidence type="ECO:0000313" key="3">
    <source>
        <dbReference type="EMBL" id="BDQ38898.1"/>
    </source>
</evidence>
<dbReference type="CDD" id="cd02440">
    <property type="entry name" value="AdoMet_MTases"/>
    <property type="match status" value="1"/>
</dbReference>
<dbReference type="Pfam" id="PF08241">
    <property type="entry name" value="Methyltransf_11"/>
    <property type="match status" value="1"/>
</dbReference>
<evidence type="ECO:0000256" key="1">
    <source>
        <dbReference type="SAM" id="MobiDB-lite"/>
    </source>
</evidence>
<dbReference type="PANTHER" id="PTHR43861:SF1">
    <property type="entry name" value="TRANS-ACONITATE 2-METHYLTRANSFERASE"/>
    <property type="match status" value="1"/>
</dbReference>
<dbReference type="Gene3D" id="3.40.50.150">
    <property type="entry name" value="Vaccinia Virus protein VP39"/>
    <property type="match status" value="1"/>
</dbReference>
<gene>
    <name evidence="3" type="ORF">SYK_32580</name>
</gene>
<protein>
    <recommendedName>
        <fullName evidence="2">Methyltransferase type 11 domain-containing protein</fullName>
    </recommendedName>
</protein>
<name>A0ABN6S9L8_9BACT</name>
<dbReference type="SUPFAM" id="SSF53335">
    <property type="entry name" value="S-adenosyl-L-methionine-dependent methyltransferases"/>
    <property type="match status" value="1"/>
</dbReference>
<reference evidence="3 4" key="1">
    <citation type="submission" date="2022-08" db="EMBL/GenBank/DDBJ databases">
        <title>Genome Sequence of the sulphate-reducing bacterium, Pseudodesulfovibrio sp. SYK.</title>
        <authorList>
            <person name="Kondo R."/>
            <person name="Kataoka T."/>
        </authorList>
    </citation>
    <scope>NUCLEOTIDE SEQUENCE [LARGE SCALE GENOMIC DNA]</scope>
    <source>
        <strain evidence="3 4">SYK</strain>
    </source>
</reference>
<accession>A0ABN6S9L8</accession>
<dbReference type="PANTHER" id="PTHR43861">
    <property type="entry name" value="TRANS-ACONITATE 2-METHYLTRANSFERASE-RELATED"/>
    <property type="match status" value="1"/>
</dbReference>